<accession>A0A0D9X994</accession>
<protein>
    <submittedName>
        <fullName evidence="1">Uncharacterized protein</fullName>
    </submittedName>
</protein>
<dbReference type="Proteomes" id="UP000032180">
    <property type="component" value="Chromosome 8"/>
</dbReference>
<reference evidence="1" key="3">
    <citation type="submission" date="2015-04" db="UniProtKB">
        <authorList>
            <consortium name="EnsemblPlants"/>
        </authorList>
    </citation>
    <scope>IDENTIFICATION</scope>
</reference>
<name>A0A0D9X994_9ORYZ</name>
<dbReference type="AlphaFoldDB" id="A0A0D9X994"/>
<dbReference type="STRING" id="77586.A0A0D9X994"/>
<evidence type="ECO:0000313" key="2">
    <source>
        <dbReference type="Proteomes" id="UP000032180"/>
    </source>
</evidence>
<dbReference type="Gramene" id="LPERR08G15960.1">
    <property type="protein sequence ID" value="LPERR08G15960.1"/>
    <property type="gene ID" value="LPERR08G15960"/>
</dbReference>
<dbReference type="HOGENOM" id="CLU_781593_0_0_1"/>
<evidence type="ECO:0000313" key="1">
    <source>
        <dbReference type="EnsemblPlants" id="LPERR08G15960.1"/>
    </source>
</evidence>
<proteinExistence type="predicted"/>
<dbReference type="EnsemblPlants" id="LPERR08G15960.1">
    <property type="protein sequence ID" value="LPERR08G15960.1"/>
    <property type="gene ID" value="LPERR08G15960"/>
</dbReference>
<sequence>MEHRRRESQSSCCPLLPIEDDRRMQRPALPVRRVNRRHRRDQPGHRLAQQHGLFGRIEHHRAFSFKYHEATERYKIVHLAVIPPDWSTFVSALDAVEILTLGVGEEDASAAWRRVRAPAGSTCRIGHGVASDDRATYWINHDGNRLMSFDHTGECFVPVSSLPAAVASKLNNGCFRKVQRRLCICATTDDYQKNTTMEEMWMLEREGSQCQERWYCRFHLTTRRCMQVHQVSSPHFAQGEDILTDHGGSLFVHRCVSSTVRPECSVAQIHEHWPYHDPIFTYGKGSALHTFSYVETMEPLSVYQCNNGSKIQNVVDNDKEQAADTTTSLGQILASLFKGLPTSPVRTPGALTNHN</sequence>
<reference evidence="2" key="2">
    <citation type="submission" date="2013-12" db="EMBL/GenBank/DDBJ databases">
        <authorList>
            <person name="Yu Y."/>
            <person name="Lee S."/>
            <person name="de Baynast K."/>
            <person name="Wissotski M."/>
            <person name="Liu L."/>
            <person name="Talag J."/>
            <person name="Goicoechea J."/>
            <person name="Angelova A."/>
            <person name="Jetty R."/>
            <person name="Kudrna D."/>
            <person name="Golser W."/>
            <person name="Rivera L."/>
            <person name="Zhang J."/>
            <person name="Wing R."/>
        </authorList>
    </citation>
    <scope>NUCLEOTIDE SEQUENCE</scope>
</reference>
<reference evidence="1 2" key="1">
    <citation type="submission" date="2012-08" db="EMBL/GenBank/DDBJ databases">
        <title>Oryza genome evolution.</title>
        <authorList>
            <person name="Wing R.A."/>
        </authorList>
    </citation>
    <scope>NUCLEOTIDE SEQUENCE</scope>
</reference>
<keyword evidence="2" id="KW-1185">Reference proteome</keyword>
<organism evidence="1 2">
    <name type="scientific">Leersia perrieri</name>
    <dbReference type="NCBI Taxonomy" id="77586"/>
    <lineage>
        <taxon>Eukaryota</taxon>
        <taxon>Viridiplantae</taxon>
        <taxon>Streptophyta</taxon>
        <taxon>Embryophyta</taxon>
        <taxon>Tracheophyta</taxon>
        <taxon>Spermatophyta</taxon>
        <taxon>Magnoliopsida</taxon>
        <taxon>Liliopsida</taxon>
        <taxon>Poales</taxon>
        <taxon>Poaceae</taxon>
        <taxon>BOP clade</taxon>
        <taxon>Oryzoideae</taxon>
        <taxon>Oryzeae</taxon>
        <taxon>Oryzinae</taxon>
        <taxon>Leersia</taxon>
    </lineage>
</organism>